<dbReference type="PANTHER" id="PTHR33104">
    <property type="entry name" value="SI:DKEY-29D5.2"/>
    <property type="match status" value="1"/>
</dbReference>
<accession>A0AAD6XQR5</accession>
<dbReference type="EMBL" id="JARJCN010000032">
    <property type="protein sequence ID" value="KAJ7085995.1"/>
    <property type="molecule type" value="Genomic_DNA"/>
</dbReference>
<gene>
    <name evidence="4" type="ORF">B0H15DRAFT_923193</name>
</gene>
<feature type="coiled-coil region" evidence="1">
    <location>
        <begin position="483"/>
        <end position="510"/>
    </location>
</feature>
<evidence type="ECO:0000313" key="4">
    <source>
        <dbReference type="EMBL" id="KAJ7085995.1"/>
    </source>
</evidence>
<keyword evidence="5" id="KW-1185">Reference proteome</keyword>
<evidence type="ECO:0000313" key="5">
    <source>
        <dbReference type="Proteomes" id="UP001222325"/>
    </source>
</evidence>
<reference evidence="4" key="1">
    <citation type="submission" date="2023-03" db="EMBL/GenBank/DDBJ databases">
        <title>Massive genome expansion in bonnet fungi (Mycena s.s.) driven by repeated elements and novel gene families across ecological guilds.</title>
        <authorList>
            <consortium name="Lawrence Berkeley National Laboratory"/>
            <person name="Harder C.B."/>
            <person name="Miyauchi S."/>
            <person name="Viragh M."/>
            <person name="Kuo A."/>
            <person name="Thoen E."/>
            <person name="Andreopoulos B."/>
            <person name="Lu D."/>
            <person name="Skrede I."/>
            <person name="Drula E."/>
            <person name="Henrissat B."/>
            <person name="Morin E."/>
            <person name="Kohler A."/>
            <person name="Barry K."/>
            <person name="LaButti K."/>
            <person name="Morin E."/>
            <person name="Salamov A."/>
            <person name="Lipzen A."/>
            <person name="Mereny Z."/>
            <person name="Hegedus B."/>
            <person name="Baldrian P."/>
            <person name="Stursova M."/>
            <person name="Weitz H."/>
            <person name="Taylor A."/>
            <person name="Grigoriev I.V."/>
            <person name="Nagy L.G."/>
            <person name="Martin F."/>
            <person name="Kauserud H."/>
        </authorList>
    </citation>
    <scope>NUCLEOTIDE SEQUENCE</scope>
    <source>
        <strain evidence="4">CBHHK173m</strain>
    </source>
</reference>
<dbReference type="PANTHER" id="PTHR33104:SF2">
    <property type="entry name" value="CXC3 LIKE CYSTEINE CLUSTER DOMAIN-CONTAINING PROTEIN"/>
    <property type="match status" value="1"/>
</dbReference>
<dbReference type="Pfam" id="PF18758">
    <property type="entry name" value="KDZ"/>
    <property type="match status" value="1"/>
</dbReference>
<evidence type="ECO:0000259" key="3">
    <source>
        <dbReference type="Pfam" id="PF18803"/>
    </source>
</evidence>
<evidence type="ECO:0000256" key="1">
    <source>
        <dbReference type="SAM" id="Coils"/>
    </source>
</evidence>
<dbReference type="Proteomes" id="UP001222325">
    <property type="component" value="Unassembled WGS sequence"/>
</dbReference>
<organism evidence="4 5">
    <name type="scientific">Mycena belliarum</name>
    <dbReference type="NCBI Taxonomy" id="1033014"/>
    <lineage>
        <taxon>Eukaryota</taxon>
        <taxon>Fungi</taxon>
        <taxon>Dikarya</taxon>
        <taxon>Basidiomycota</taxon>
        <taxon>Agaricomycotina</taxon>
        <taxon>Agaricomycetes</taxon>
        <taxon>Agaricomycetidae</taxon>
        <taxon>Agaricales</taxon>
        <taxon>Marasmiineae</taxon>
        <taxon>Mycenaceae</taxon>
        <taxon>Mycena</taxon>
    </lineage>
</organism>
<dbReference type="Pfam" id="PF18803">
    <property type="entry name" value="CxC2"/>
    <property type="match status" value="1"/>
</dbReference>
<name>A0AAD6XQR5_9AGAR</name>
<dbReference type="InterPro" id="IPR040521">
    <property type="entry name" value="KDZ"/>
</dbReference>
<dbReference type="AlphaFoldDB" id="A0AAD6XQR5"/>
<feature type="region of interest" description="Disordered" evidence="2">
    <location>
        <begin position="961"/>
        <end position="1023"/>
    </location>
</feature>
<protein>
    <recommendedName>
        <fullName evidence="3">CxC2-like cysteine cluster KDZ transposase-associated domain-containing protein</fullName>
    </recommendedName>
</protein>
<feature type="domain" description="CxC2-like cysteine cluster KDZ transposase-associated" evidence="3">
    <location>
        <begin position="58"/>
        <end position="167"/>
    </location>
</feature>
<feature type="compositionally biased region" description="Acidic residues" evidence="2">
    <location>
        <begin position="996"/>
        <end position="1023"/>
    </location>
</feature>
<keyword evidence="1" id="KW-0175">Coiled coil</keyword>
<evidence type="ECO:0000256" key="2">
    <source>
        <dbReference type="SAM" id="MobiDB-lite"/>
    </source>
</evidence>
<sequence length="1023" mass="115926">MRMDGPGHADLEQCPGCGGKSKLRPRFRCGDCHGQVLYCRDCIVKRHLENPLHRVWPLKDVGLRVQLGHLPHERCPGPEAANSGFVALHTNGIHEVAVDFCGCEGASSAGPHNVQLLRAGWFPATDERPQTCASLAVLEKFHQDTLQSKMTMYDFYGVLEKLTNNTGVKPPDRYHEWLRMCRKFRHIMMLKRAGRAAAYSTGGVFGTGPGELVLQCPACPRPGVNLPEGWEDAPPEMRFLYTLFLALDACFRLTRRLVSSELRDPDLSPGWGHLVATTPYREFLRSVTDQKEMNTCSGLAALDYANTKFSRGYSTTGVGMGVCARHEFVQPNGVGDLQKGERLPLTPNISFANMDYIFASILKHKHAGLRKLISYDIVCIWMKHLLERLKKLPANVRIEIVRTMMRFAIPKMHIHGHTLLCQLLFSLNYLIGCAETDGEGIERPWSTLGAVAASTRDMGPGSRHCVLDCQLGYWNWLKLVGIFLTLRRRMDRAKAELEEQTETFEVFSEQQRERVPAWKQAVLDYEAAYETQPDAELPSPYDFTVKGLTEAQVRLQFAEEEAAEAERGVPSIHDVSPSTFVAAGLDVENEQRRVRVHAELKKAGTIVMQTSMKRLRAKLNRSIIRFRKLQKTYMPAAFQALAKRDLPATTLAEEVPLMLPSSLTEEERARCVPGLGHIEALLRDAQCRTALVGLRCKLHVKSRLLTSKKNHVRHQGPNTRARTIVTRNEVKVRLNSEKYQCAWEALRLLYGGDERKVGWRALRRPDIRCMEDSEDLRRKERRRKAGLKRRRVRDQELRDHGLLDAEKDDDMQWEDINGEEQGEEERGPENERQVSWIWTAAGTTGSDADLDDGFDVPAALRVEWCKAFSRTRRWGEEIRLLEEEYRRVGVSFNYEADVWEARAAAIRVGVLPLAEVEGAHAYALRQADMYRDLKARGEVQWGHKRPRYLEQSSIARAAALREEERREAEAEADQWMDVEDDGGAGDAGDVAREGEDAADEEDDEFGHIESDEEFIMGGEGFDD</sequence>
<feature type="compositionally biased region" description="Acidic residues" evidence="2">
    <location>
        <begin position="970"/>
        <end position="983"/>
    </location>
</feature>
<proteinExistence type="predicted"/>
<comment type="caution">
    <text evidence="4">The sequence shown here is derived from an EMBL/GenBank/DDBJ whole genome shotgun (WGS) entry which is preliminary data.</text>
</comment>
<dbReference type="InterPro" id="IPR041457">
    <property type="entry name" value="CxC2_KDZ-assoc"/>
</dbReference>